<dbReference type="EMBL" id="JADEWN010000078">
    <property type="protein sequence ID" value="MBE9193124.1"/>
    <property type="molecule type" value="Genomic_DNA"/>
</dbReference>
<sequence>MLDSSLSQARIQAHVLVSGRVQGVGFRMATYDMAQELGLNGWVRNLADGCVEAVFEGSKDVVDKMVRWCHQGSRAAVVKDVTVEYKAPEGISKFSIRR</sequence>
<dbReference type="RefSeq" id="WP_193934519.1">
    <property type="nucleotide sequence ID" value="NZ_CAWPMZ010000126.1"/>
</dbReference>
<dbReference type="InterPro" id="IPR020456">
    <property type="entry name" value="Acylphosphatase"/>
</dbReference>
<dbReference type="InterPro" id="IPR017968">
    <property type="entry name" value="Acylphosphatase_CS"/>
</dbReference>
<accession>A0ABR9UXU5</accession>
<comment type="similarity">
    <text evidence="1 7">Belongs to the acylphosphatase family.</text>
</comment>
<gene>
    <name evidence="9" type="ORF">IQ230_22780</name>
</gene>
<dbReference type="InterPro" id="IPR036046">
    <property type="entry name" value="Acylphosphatase-like_dom_sf"/>
</dbReference>
<dbReference type="InterPro" id="IPR001792">
    <property type="entry name" value="Acylphosphatase-like_dom"/>
</dbReference>
<dbReference type="PRINTS" id="PR00112">
    <property type="entry name" value="ACYLPHPHTASE"/>
</dbReference>
<dbReference type="Gene3D" id="3.30.70.100">
    <property type="match status" value="1"/>
</dbReference>
<dbReference type="PROSITE" id="PS00151">
    <property type="entry name" value="ACYLPHOSPHATASE_2"/>
    <property type="match status" value="1"/>
</dbReference>
<dbReference type="SUPFAM" id="SSF54975">
    <property type="entry name" value="Acylphosphatase/BLUF domain-like"/>
    <property type="match status" value="1"/>
</dbReference>
<name>A0ABR9UXU5_9CHRO</name>
<evidence type="ECO:0000256" key="2">
    <source>
        <dbReference type="ARBA" id="ARBA00012150"/>
    </source>
</evidence>
<evidence type="ECO:0000256" key="1">
    <source>
        <dbReference type="ARBA" id="ARBA00005614"/>
    </source>
</evidence>
<protein>
    <recommendedName>
        <fullName evidence="3 5">Acylphosphatase</fullName>
        <ecNumber evidence="2 5">3.6.1.7</ecNumber>
    </recommendedName>
</protein>
<keyword evidence="5 6" id="KW-0378">Hydrolase</keyword>
<dbReference type="PROSITE" id="PS00150">
    <property type="entry name" value="ACYLPHOSPHATASE_1"/>
    <property type="match status" value="1"/>
</dbReference>
<dbReference type="Proteomes" id="UP000651156">
    <property type="component" value="Unassembled WGS sequence"/>
</dbReference>
<feature type="active site" evidence="5">
    <location>
        <position position="45"/>
    </location>
</feature>
<evidence type="ECO:0000256" key="7">
    <source>
        <dbReference type="RuleBase" id="RU004168"/>
    </source>
</evidence>
<dbReference type="EC" id="3.6.1.7" evidence="2 5"/>
<evidence type="ECO:0000256" key="6">
    <source>
        <dbReference type="RuleBase" id="RU000553"/>
    </source>
</evidence>
<proteinExistence type="inferred from homology"/>
<feature type="domain" description="Acylphosphatase-like" evidence="8">
    <location>
        <begin position="12"/>
        <end position="98"/>
    </location>
</feature>
<dbReference type="PANTHER" id="PTHR47268:SF4">
    <property type="entry name" value="ACYLPHOSPHATASE"/>
    <property type="match status" value="1"/>
</dbReference>
<keyword evidence="10" id="KW-1185">Reference proteome</keyword>
<dbReference type="Pfam" id="PF00708">
    <property type="entry name" value="Acylphosphatase"/>
    <property type="match status" value="1"/>
</dbReference>
<dbReference type="PROSITE" id="PS51160">
    <property type="entry name" value="ACYLPHOSPHATASE_3"/>
    <property type="match status" value="1"/>
</dbReference>
<organism evidence="9 10">
    <name type="scientific">Gloeocapsopsis crepidinum LEGE 06123</name>
    <dbReference type="NCBI Taxonomy" id="588587"/>
    <lineage>
        <taxon>Bacteria</taxon>
        <taxon>Bacillati</taxon>
        <taxon>Cyanobacteriota</taxon>
        <taxon>Cyanophyceae</taxon>
        <taxon>Oscillatoriophycideae</taxon>
        <taxon>Chroococcales</taxon>
        <taxon>Chroococcaceae</taxon>
        <taxon>Gloeocapsopsis</taxon>
    </lineage>
</organism>
<dbReference type="PANTHER" id="PTHR47268">
    <property type="entry name" value="ACYLPHOSPHATASE"/>
    <property type="match status" value="1"/>
</dbReference>
<feature type="active site" evidence="5">
    <location>
        <position position="27"/>
    </location>
</feature>
<comment type="catalytic activity">
    <reaction evidence="4 5 6">
        <text>an acyl phosphate + H2O = a carboxylate + phosphate + H(+)</text>
        <dbReference type="Rhea" id="RHEA:14965"/>
        <dbReference type="ChEBI" id="CHEBI:15377"/>
        <dbReference type="ChEBI" id="CHEBI:15378"/>
        <dbReference type="ChEBI" id="CHEBI:29067"/>
        <dbReference type="ChEBI" id="CHEBI:43474"/>
        <dbReference type="ChEBI" id="CHEBI:59918"/>
        <dbReference type="EC" id="3.6.1.7"/>
    </reaction>
</comment>
<evidence type="ECO:0000256" key="4">
    <source>
        <dbReference type="ARBA" id="ARBA00047645"/>
    </source>
</evidence>
<evidence type="ECO:0000256" key="5">
    <source>
        <dbReference type="PROSITE-ProRule" id="PRU00520"/>
    </source>
</evidence>
<evidence type="ECO:0000313" key="10">
    <source>
        <dbReference type="Proteomes" id="UP000651156"/>
    </source>
</evidence>
<evidence type="ECO:0000259" key="8">
    <source>
        <dbReference type="PROSITE" id="PS51160"/>
    </source>
</evidence>
<reference evidence="9 10" key="1">
    <citation type="submission" date="2020-10" db="EMBL/GenBank/DDBJ databases">
        <authorList>
            <person name="Castelo-Branco R."/>
            <person name="Eusebio N."/>
            <person name="Adriana R."/>
            <person name="Vieira A."/>
            <person name="Brugerolle De Fraissinette N."/>
            <person name="Rezende De Castro R."/>
            <person name="Schneider M.P."/>
            <person name="Vasconcelos V."/>
            <person name="Leao P.N."/>
        </authorList>
    </citation>
    <scope>NUCLEOTIDE SEQUENCE [LARGE SCALE GENOMIC DNA]</scope>
    <source>
        <strain evidence="9 10">LEGE 06123</strain>
    </source>
</reference>
<evidence type="ECO:0000313" key="9">
    <source>
        <dbReference type="EMBL" id="MBE9193124.1"/>
    </source>
</evidence>
<evidence type="ECO:0000256" key="3">
    <source>
        <dbReference type="ARBA" id="ARBA00015991"/>
    </source>
</evidence>
<comment type="caution">
    <text evidence="9">The sequence shown here is derived from an EMBL/GenBank/DDBJ whole genome shotgun (WGS) entry which is preliminary data.</text>
</comment>